<evidence type="ECO:0000313" key="2">
    <source>
        <dbReference type="EMBL" id="MDN5205446.1"/>
    </source>
</evidence>
<dbReference type="RefSeq" id="WP_346755468.1">
    <property type="nucleotide sequence ID" value="NZ_JAUJEA010000019.1"/>
</dbReference>
<evidence type="ECO:0008006" key="4">
    <source>
        <dbReference type="Google" id="ProtNLM"/>
    </source>
</evidence>
<dbReference type="Proteomes" id="UP001172082">
    <property type="component" value="Unassembled WGS sequence"/>
</dbReference>
<feature type="transmembrane region" description="Helical" evidence="1">
    <location>
        <begin position="7"/>
        <end position="28"/>
    </location>
</feature>
<name>A0ABT8KXB1_9BACT</name>
<comment type="caution">
    <text evidence="2">The sequence shown here is derived from an EMBL/GenBank/DDBJ whole genome shotgun (WGS) entry which is preliminary data.</text>
</comment>
<sequence>METLSTFSFLIYVVLIALTEVWMLWLVYKDTNKAYFLAISPLRWLAIIILVSKYHQLDLGFLFMFLFIATIYWLFLPLLVNVIVIKKPVFYVGTDGKIGAMLNSLFGQHVAIFTFLIKLSALAGATYLYWNYITQH</sequence>
<protein>
    <recommendedName>
        <fullName evidence="4">NADH dehydrogenase subunit 2</fullName>
    </recommendedName>
</protein>
<evidence type="ECO:0000313" key="3">
    <source>
        <dbReference type="Proteomes" id="UP001172082"/>
    </source>
</evidence>
<dbReference type="EMBL" id="JAUJEA010000019">
    <property type="protein sequence ID" value="MDN5205446.1"/>
    <property type="molecule type" value="Genomic_DNA"/>
</dbReference>
<keyword evidence="1" id="KW-0812">Transmembrane</keyword>
<reference evidence="2" key="1">
    <citation type="submission" date="2023-06" db="EMBL/GenBank/DDBJ databases">
        <title>Genomic of Parafulvivirga corallium.</title>
        <authorList>
            <person name="Wang G."/>
        </authorList>
    </citation>
    <scope>NUCLEOTIDE SEQUENCE</scope>
    <source>
        <strain evidence="2">BMA10</strain>
    </source>
</reference>
<feature type="transmembrane region" description="Helical" evidence="1">
    <location>
        <begin position="34"/>
        <end position="52"/>
    </location>
</feature>
<keyword evidence="3" id="KW-1185">Reference proteome</keyword>
<keyword evidence="1" id="KW-1133">Transmembrane helix</keyword>
<feature type="transmembrane region" description="Helical" evidence="1">
    <location>
        <begin position="105"/>
        <end position="130"/>
    </location>
</feature>
<gene>
    <name evidence="2" type="ORF">QQ008_28950</name>
</gene>
<organism evidence="2 3">
    <name type="scientific">Splendidivirga corallicola</name>
    <dbReference type="NCBI Taxonomy" id="3051826"/>
    <lineage>
        <taxon>Bacteria</taxon>
        <taxon>Pseudomonadati</taxon>
        <taxon>Bacteroidota</taxon>
        <taxon>Cytophagia</taxon>
        <taxon>Cytophagales</taxon>
        <taxon>Splendidivirgaceae</taxon>
        <taxon>Splendidivirga</taxon>
    </lineage>
</organism>
<feature type="transmembrane region" description="Helical" evidence="1">
    <location>
        <begin position="59"/>
        <end position="85"/>
    </location>
</feature>
<proteinExistence type="predicted"/>
<keyword evidence="1" id="KW-0472">Membrane</keyword>
<evidence type="ECO:0000256" key="1">
    <source>
        <dbReference type="SAM" id="Phobius"/>
    </source>
</evidence>
<accession>A0ABT8KXB1</accession>